<accession>A0A917S626</accession>
<gene>
    <name evidence="2" type="ORF">GCM10011575_19100</name>
</gene>
<evidence type="ECO:0000313" key="2">
    <source>
        <dbReference type="EMBL" id="GGL60757.1"/>
    </source>
</evidence>
<feature type="compositionally biased region" description="Basic residues" evidence="1">
    <location>
        <begin position="1"/>
        <end position="14"/>
    </location>
</feature>
<name>A0A917S626_9ACTN</name>
<evidence type="ECO:0000313" key="3">
    <source>
        <dbReference type="Proteomes" id="UP000613840"/>
    </source>
</evidence>
<sequence length="70" mass="7531">MVSPHPQRRLHSRTAYRDPHQLQRVRISVAGAAVDGAGTEPGSRLVLAAEQLVEHAHPDGDTGGDLVEDE</sequence>
<reference evidence="2" key="2">
    <citation type="submission" date="2020-09" db="EMBL/GenBank/DDBJ databases">
        <authorList>
            <person name="Sun Q."/>
            <person name="Zhou Y."/>
        </authorList>
    </citation>
    <scope>NUCLEOTIDE SEQUENCE</scope>
    <source>
        <strain evidence="2">CGMCC 4.7306</strain>
    </source>
</reference>
<reference evidence="2" key="1">
    <citation type="journal article" date="2014" name="Int. J. Syst. Evol. Microbiol.">
        <title>Complete genome sequence of Corynebacterium casei LMG S-19264T (=DSM 44701T), isolated from a smear-ripened cheese.</title>
        <authorList>
            <consortium name="US DOE Joint Genome Institute (JGI-PGF)"/>
            <person name="Walter F."/>
            <person name="Albersmeier A."/>
            <person name="Kalinowski J."/>
            <person name="Ruckert C."/>
        </authorList>
    </citation>
    <scope>NUCLEOTIDE SEQUENCE</scope>
    <source>
        <strain evidence="2">CGMCC 4.7306</strain>
    </source>
</reference>
<comment type="caution">
    <text evidence="2">The sequence shown here is derived from an EMBL/GenBank/DDBJ whole genome shotgun (WGS) entry which is preliminary data.</text>
</comment>
<feature type="region of interest" description="Disordered" evidence="1">
    <location>
        <begin position="1"/>
        <end position="22"/>
    </location>
</feature>
<dbReference type="Proteomes" id="UP000613840">
    <property type="component" value="Unassembled WGS sequence"/>
</dbReference>
<proteinExistence type="predicted"/>
<dbReference type="EMBL" id="BMMZ01000004">
    <property type="protein sequence ID" value="GGL60757.1"/>
    <property type="molecule type" value="Genomic_DNA"/>
</dbReference>
<dbReference type="AlphaFoldDB" id="A0A917S626"/>
<protein>
    <submittedName>
        <fullName evidence="2">Uncharacterized protein</fullName>
    </submittedName>
</protein>
<keyword evidence="3" id="KW-1185">Reference proteome</keyword>
<organism evidence="2 3">
    <name type="scientific">Microlunatus endophyticus</name>
    <dbReference type="NCBI Taxonomy" id="1716077"/>
    <lineage>
        <taxon>Bacteria</taxon>
        <taxon>Bacillati</taxon>
        <taxon>Actinomycetota</taxon>
        <taxon>Actinomycetes</taxon>
        <taxon>Propionibacteriales</taxon>
        <taxon>Propionibacteriaceae</taxon>
        <taxon>Microlunatus</taxon>
    </lineage>
</organism>
<evidence type="ECO:0000256" key="1">
    <source>
        <dbReference type="SAM" id="MobiDB-lite"/>
    </source>
</evidence>